<reference evidence="3" key="1">
    <citation type="submission" date="2016-10" db="EMBL/GenBank/DDBJ databases">
        <authorList>
            <person name="Varghese N."/>
            <person name="Submissions S."/>
        </authorList>
    </citation>
    <scope>NUCLEOTIDE SEQUENCE [LARGE SCALE GENOMIC DNA]</scope>
    <source>
        <strain evidence="3">JCM 10271</strain>
    </source>
</reference>
<name>A0A1I5XV65_9RHOB</name>
<feature type="compositionally biased region" description="Polar residues" evidence="1">
    <location>
        <begin position="139"/>
        <end position="154"/>
    </location>
</feature>
<evidence type="ECO:0000313" key="3">
    <source>
        <dbReference type="Proteomes" id="UP000243106"/>
    </source>
</evidence>
<dbReference type="InterPro" id="IPR021735">
    <property type="entry name" value="DUF3306"/>
</dbReference>
<feature type="compositionally biased region" description="Low complexity" evidence="1">
    <location>
        <begin position="155"/>
        <end position="170"/>
    </location>
</feature>
<gene>
    <name evidence="2" type="ORF">SAMN05421853_104144</name>
</gene>
<proteinExistence type="predicted"/>
<dbReference type="EMBL" id="FOXV01000004">
    <property type="protein sequence ID" value="SFQ35804.1"/>
    <property type="molecule type" value="Genomic_DNA"/>
</dbReference>
<protein>
    <recommendedName>
        <fullName evidence="4">DUF3306 domain-containing protein</fullName>
    </recommendedName>
</protein>
<dbReference type="Pfam" id="PF11748">
    <property type="entry name" value="DUF3306"/>
    <property type="match status" value="1"/>
</dbReference>
<evidence type="ECO:0000256" key="1">
    <source>
        <dbReference type="SAM" id="MobiDB-lite"/>
    </source>
</evidence>
<organism evidence="2 3">
    <name type="scientific">Roseivivax halotolerans</name>
    <dbReference type="NCBI Taxonomy" id="93684"/>
    <lineage>
        <taxon>Bacteria</taxon>
        <taxon>Pseudomonadati</taxon>
        <taxon>Pseudomonadota</taxon>
        <taxon>Alphaproteobacteria</taxon>
        <taxon>Rhodobacterales</taxon>
        <taxon>Roseobacteraceae</taxon>
        <taxon>Roseivivax</taxon>
    </lineage>
</organism>
<keyword evidence="3" id="KW-1185">Reference proteome</keyword>
<accession>A0A1I5XV65</accession>
<dbReference type="RefSeq" id="WP_093010262.1">
    <property type="nucleotide sequence ID" value="NZ_FOXV01000004.1"/>
</dbReference>
<evidence type="ECO:0008006" key="4">
    <source>
        <dbReference type="Google" id="ProtNLM"/>
    </source>
</evidence>
<feature type="region of interest" description="Disordered" evidence="1">
    <location>
        <begin position="134"/>
        <end position="227"/>
    </location>
</feature>
<dbReference type="Proteomes" id="UP000243106">
    <property type="component" value="Unassembled WGS sequence"/>
</dbReference>
<dbReference type="AlphaFoldDB" id="A0A1I5XV65"/>
<feature type="compositionally biased region" description="Polar residues" evidence="1">
    <location>
        <begin position="173"/>
        <end position="190"/>
    </location>
</feature>
<evidence type="ECO:0000313" key="2">
    <source>
        <dbReference type="EMBL" id="SFQ35804.1"/>
    </source>
</evidence>
<dbReference type="STRING" id="93684.SAMN05421853_104144"/>
<sequence>MRGGDFWSRRKARVAAEEVEEVRRSEEAALDAEARSLEEKSDADILEQFGLPDPDDLMPGDGIAGFMRREIPERLRRRAMRKLWRSNPVLACVDGLNDYDGDFTAAATDSPGVKTAYQLGQGMRAHVEALAREAEEKANATTPDRVNSEPETPQETAFSAPASEATEEASGNYAASDNNMQRASESNPEYTTKVVVEGVSEVGTPWHTEEHAERRPRRMRFRFEGGE</sequence>